<dbReference type="AlphaFoldDB" id="A0A2U0SCL4"/>
<proteinExistence type="predicted"/>
<dbReference type="OrthoDB" id="7559672at2"/>
<keyword evidence="3" id="KW-1185">Reference proteome</keyword>
<organism evidence="2 3">
    <name type="scientific">Sphingomonas pokkalii</name>
    <dbReference type="NCBI Taxonomy" id="2175090"/>
    <lineage>
        <taxon>Bacteria</taxon>
        <taxon>Pseudomonadati</taxon>
        <taxon>Pseudomonadota</taxon>
        <taxon>Alphaproteobacteria</taxon>
        <taxon>Sphingomonadales</taxon>
        <taxon>Sphingomonadaceae</taxon>
        <taxon>Sphingomonas</taxon>
    </lineage>
</organism>
<dbReference type="Pfam" id="PF07238">
    <property type="entry name" value="PilZ"/>
    <property type="match status" value="1"/>
</dbReference>
<comment type="caution">
    <text evidence="2">The sequence shown here is derived from an EMBL/GenBank/DDBJ whole genome shotgun (WGS) entry which is preliminary data.</text>
</comment>
<reference evidence="2 3" key="1">
    <citation type="submission" date="2018-05" db="EMBL/GenBank/DDBJ databases">
        <title>Description of Sphingomonas pokkalii sp nov, isolated from the rhizosphere of saline tolerant pokkali rice and its draft genome analysis.</title>
        <authorList>
            <person name="Menon R."/>
            <person name="Kumari S."/>
            <person name="Rameshkumar N."/>
        </authorList>
    </citation>
    <scope>NUCLEOTIDE SEQUENCE [LARGE SCALE GENOMIC DNA]</scope>
    <source>
        <strain evidence="2 3">L3B27</strain>
    </source>
</reference>
<dbReference type="RefSeq" id="WP_116468559.1">
    <property type="nucleotide sequence ID" value="NZ_QENQ01000001.1"/>
</dbReference>
<evidence type="ECO:0000313" key="3">
    <source>
        <dbReference type="Proteomes" id="UP000245890"/>
    </source>
</evidence>
<dbReference type="EMBL" id="QENQ01000001">
    <property type="protein sequence ID" value="PVX29116.1"/>
    <property type="molecule type" value="Genomic_DNA"/>
</dbReference>
<name>A0A2U0SCL4_9SPHN</name>
<dbReference type="Proteomes" id="UP000245890">
    <property type="component" value="Unassembled WGS sequence"/>
</dbReference>
<sequence>MMELVQTSATVFSLIADLPAPPGSGTRADALLDPVTLAGTNGTVDAGLQWIGPCGAKLRCTAQPAADARASLFLEGMDPIASRILWCEGDAIGLAFDARVDILGLVARNLARATAGDRRLPRIELRRTVGVHCNGTIQQLAMHNISQGGIGLDAGMLVADAKVGLTFDGLRPLDGTVRWVRGNAAGIAFVEELGWQTLFPWLRGLQHMPQPARSRSILGGLLRDSLALRLDSPGRVREGVRWWNCRVHAVTARQVEFEAAHGFSPGASLWVALPEIGGGPVRVVRTSQGRTLAEFRMPLRDQDLRTLAATIPAD</sequence>
<feature type="domain" description="PilZ" evidence="1">
    <location>
        <begin position="118"/>
        <end position="190"/>
    </location>
</feature>
<evidence type="ECO:0000313" key="2">
    <source>
        <dbReference type="EMBL" id="PVX29116.1"/>
    </source>
</evidence>
<accession>A0A2U0SCL4</accession>
<gene>
    <name evidence="2" type="ORF">DD559_07025</name>
</gene>
<dbReference type="SUPFAM" id="SSF141371">
    <property type="entry name" value="PilZ domain-like"/>
    <property type="match status" value="1"/>
</dbReference>
<evidence type="ECO:0000259" key="1">
    <source>
        <dbReference type="Pfam" id="PF07238"/>
    </source>
</evidence>
<dbReference type="InterPro" id="IPR009875">
    <property type="entry name" value="PilZ_domain"/>
</dbReference>
<protein>
    <submittedName>
        <fullName evidence="2">PilZ domain-containing protein</fullName>
    </submittedName>
</protein>
<dbReference type="GO" id="GO:0035438">
    <property type="term" value="F:cyclic-di-GMP binding"/>
    <property type="evidence" value="ECO:0007669"/>
    <property type="project" value="InterPro"/>
</dbReference>